<dbReference type="EMBL" id="JACHIW010000002">
    <property type="protein sequence ID" value="MBB5159651.1"/>
    <property type="molecule type" value="Genomic_DNA"/>
</dbReference>
<gene>
    <name evidence="1" type="ORF">BJ970_007250</name>
</gene>
<protein>
    <submittedName>
        <fullName evidence="1">Uncharacterized protein</fullName>
    </submittedName>
</protein>
<name>A0A840QHJ7_9PSEU</name>
<evidence type="ECO:0000313" key="2">
    <source>
        <dbReference type="Proteomes" id="UP000584374"/>
    </source>
</evidence>
<keyword evidence="2" id="KW-1185">Reference proteome</keyword>
<dbReference type="RefSeq" id="WP_184732150.1">
    <property type="nucleotide sequence ID" value="NZ_JACHIW010000002.1"/>
</dbReference>
<accession>A0A840QHJ7</accession>
<proteinExistence type="predicted"/>
<reference evidence="1 2" key="1">
    <citation type="submission" date="2020-08" db="EMBL/GenBank/DDBJ databases">
        <title>Sequencing the genomes of 1000 actinobacteria strains.</title>
        <authorList>
            <person name="Klenk H.-P."/>
        </authorList>
    </citation>
    <scope>NUCLEOTIDE SEQUENCE [LARGE SCALE GENOMIC DNA]</scope>
    <source>
        <strain evidence="1 2">DSM 45584</strain>
    </source>
</reference>
<dbReference type="Proteomes" id="UP000584374">
    <property type="component" value="Unassembled WGS sequence"/>
</dbReference>
<sequence length="59" mass="6121">MSAPAKTQTGGVSAVPAEPMTIDALAGVVSRTLQQDGMDRMTNKQVEEILSVPALTGHI</sequence>
<evidence type="ECO:0000313" key="1">
    <source>
        <dbReference type="EMBL" id="MBB5159651.1"/>
    </source>
</evidence>
<dbReference type="AlphaFoldDB" id="A0A840QHJ7"/>
<organism evidence="1 2">
    <name type="scientific">Saccharopolyspora phatthalungensis</name>
    <dbReference type="NCBI Taxonomy" id="664693"/>
    <lineage>
        <taxon>Bacteria</taxon>
        <taxon>Bacillati</taxon>
        <taxon>Actinomycetota</taxon>
        <taxon>Actinomycetes</taxon>
        <taxon>Pseudonocardiales</taxon>
        <taxon>Pseudonocardiaceae</taxon>
        <taxon>Saccharopolyspora</taxon>
    </lineage>
</organism>
<comment type="caution">
    <text evidence="1">The sequence shown here is derived from an EMBL/GenBank/DDBJ whole genome shotgun (WGS) entry which is preliminary data.</text>
</comment>